<dbReference type="PANTHER" id="PTHR41523">
    <property type="entry name" value="TWO-COMPONENT SYSTEM SENSOR PROTEIN"/>
    <property type="match status" value="1"/>
</dbReference>
<name>A0ABX1GVE2_9FLAO</name>
<evidence type="ECO:0000259" key="9">
    <source>
        <dbReference type="SMART" id="SM00387"/>
    </source>
</evidence>
<proteinExistence type="predicted"/>
<feature type="transmembrane region" description="Helical" evidence="8">
    <location>
        <begin position="16"/>
        <end position="39"/>
    </location>
</feature>
<feature type="transmembrane region" description="Helical" evidence="8">
    <location>
        <begin position="118"/>
        <end position="134"/>
    </location>
</feature>
<evidence type="ECO:0000256" key="7">
    <source>
        <dbReference type="ARBA" id="ARBA00022840"/>
    </source>
</evidence>
<sequence>MTPPTKRNQYSNKAKLLVLVSQYASIFAVVFGVICYFFLNIKGIIPLSFFTYALLLFINVLALKKHENLLLTYNIASILTTINGIVITLASGGIQSPFIFVLGVVVFAGFVNTKVYGGYYLLINLLLISLIFLHDLSDFRLLANTVPEESGNWFAFLSVLASIYLLGGVFGKNLLEAHHNLYKSQKEIASRIEEKETLLKEVHHRVKNNLQTISSLLNMQSRNIKDEEIKTLFKGSQNRVVSMAIVHEMLYGQDESLSKIAVKPYVQELCDYLFRSLKVHSKNIESEFDIPDISLSIDTVIPLGIIINETVTNALKYAFPENRSGKIKIKIKEGPEGKYTLGIRDNGVGFCDKVVNKKRDSLGLRLINNLTRQLKGNIKRTNKKGTRYKIQFEEIIESIS</sequence>
<dbReference type="EMBL" id="JAAWWL010000002">
    <property type="protein sequence ID" value="NKI32880.1"/>
    <property type="molecule type" value="Genomic_DNA"/>
</dbReference>
<dbReference type="EC" id="2.7.13.3" evidence="2"/>
<protein>
    <recommendedName>
        <fullName evidence="2">histidine kinase</fullName>
        <ecNumber evidence="2">2.7.13.3</ecNumber>
    </recommendedName>
</protein>
<keyword evidence="8" id="KW-1133">Transmembrane helix</keyword>
<evidence type="ECO:0000256" key="5">
    <source>
        <dbReference type="ARBA" id="ARBA00022741"/>
    </source>
</evidence>
<evidence type="ECO:0000313" key="11">
    <source>
        <dbReference type="Proteomes" id="UP000718451"/>
    </source>
</evidence>
<dbReference type="InterPro" id="IPR036890">
    <property type="entry name" value="HATPase_C_sf"/>
</dbReference>
<dbReference type="Gene3D" id="3.30.565.10">
    <property type="entry name" value="Histidine kinase-like ATPase, C-terminal domain"/>
    <property type="match status" value="1"/>
</dbReference>
<comment type="caution">
    <text evidence="10">The sequence shown here is derived from an EMBL/GenBank/DDBJ whole genome shotgun (WGS) entry which is preliminary data.</text>
</comment>
<dbReference type="Pfam" id="PF07568">
    <property type="entry name" value="HisKA_2"/>
    <property type="match status" value="1"/>
</dbReference>
<reference evidence="10 11" key="1">
    <citation type="submission" date="2020-04" db="EMBL/GenBank/DDBJ databases">
        <authorList>
            <person name="Yoon J."/>
        </authorList>
    </citation>
    <scope>NUCLEOTIDE SEQUENCE [LARGE SCALE GENOMIC DNA]</scope>
    <source>
        <strain evidence="10 11">DJ-13</strain>
    </source>
</reference>
<evidence type="ECO:0000256" key="8">
    <source>
        <dbReference type="SAM" id="Phobius"/>
    </source>
</evidence>
<feature type="transmembrane region" description="Helical" evidence="8">
    <location>
        <begin position="45"/>
        <end position="63"/>
    </location>
</feature>
<dbReference type="SMART" id="SM00387">
    <property type="entry name" value="HATPase_c"/>
    <property type="match status" value="1"/>
</dbReference>
<dbReference type="InterPro" id="IPR011495">
    <property type="entry name" value="Sig_transdc_His_kin_sub2_dim/P"/>
</dbReference>
<dbReference type="InterPro" id="IPR003594">
    <property type="entry name" value="HATPase_dom"/>
</dbReference>
<evidence type="ECO:0000256" key="6">
    <source>
        <dbReference type="ARBA" id="ARBA00022777"/>
    </source>
</evidence>
<evidence type="ECO:0000256" key="1">
    <source>
        <dbReference type="ARBA" id="ARBA00000085"/>
    </source>
</evidence>
<dbReference type="RefSeq" id="WP_168553047.1">
    <property type="nucleotide sequence ID" value="NZ_JAAWWL010000002.1"/>
</dbReference>
<evidence type="ECO:0000256" key="2">
    <source>
        <dbReference type="ARBA" id="ARBA00012438"/>
    </source>
</evidence>
<keyword evidence="11" id="KW-1185">Reference proteome</keyword>
<dbReference type="PANTHER" id="PTHR41523:SF8">
    <property type="entry name" value="ETHYLENE RESPONSE SENSOR PROTEIN"/>
    <property type="match status" value="1"/>
</dbReference>
<evidence type="ECO:0000256" key="4">
    <source>
        <dbReference type="ARBA" id="ARBA00022679"/>
    </source>
</evidence>
<feature type="domain" description="Histidine kinase/HSP90-like ATPase" evidence="9">
    <location>
        <begin position="298"/>
        <end position="396"/>
    </location>
</feature>
<keyword evidence="3" id="KW-0597">Phosphoprotein</keyword>
<organism evidence="10 11">
    <name type="scientific">Croceivirga thetidis</name>
    <dbReference type="NCBI Taxonomy" id="2721623"/>
    <lineage>
        <taxon>Bacteria</taxon>
        <taxon>Pseudomonadati</taxon>
        <taxon>Bacteroidota</taxon>
        <taxon>Flavobacteriia</taxon>
        <taxon>Flavobacteriales</taxon>
        <taxon>Flavobacteriaceae</taxon>
        <taxon>Croceivirga</taxon>
    </lineage>
</organism>
<feature type="transmembrane region" description="Helical" evidence="8">
    <location>
        <begin position="70"/>
        <end position="88"/>
    </location>
</feature>
<keyword evidence="8" id="KW-0472">Membrane</keyword>
<keyword evidence="7" id="KW-0067">ATP-binding</keyword>
<keyword evidence="8" id="KW-0812">Transmembrane</keyword>
<comment type="catalytic activity">
    <reaction evidence="1">
        <text>ATP + protein L-histidine = ADP + protein N-phospho-L-histidine.</text>
        <dbReference type="EC" id="2.7.13.3"/>
    </reaction>
</comment>
<feature type="transmembrane region" description="Helical" evidence="8">
    <location>
        <begin position="154"/>
        <end position="175"/>
    </location>
</feature>
<keyword evidence="6 10" id="KW-0418">Kinase</keyword>
<evidence type="ECO:0000313" key="10">
    <source>
        <dbReference type="EMBL" id="NKI32880.1"/>
    </source>
</evidence>
<dbReference type="GO" id="GO:0016301">
    <property type="term" value="F:kinase activity"/>
    <property type="evidence" value="ECO:0007669"/>
    <property type="project" value="UniProtKB-KW"/>
</dbReference>
<evidence type="ECO:0000256" key="3">
    <source>
        <dbReference type="ARBA" id="ARBA00022553"/>
    </source>
</evidence>
<dbReference type="SUPFAM" id="SSF55874">
    <property type="entry name" value="ATPase domain of HSP90 chaperone/DNA topoisomerase II/histidine kinase"/>
    <property type="match status" value="1"/>
</dbReference>
<dbReference type="Gene3D" id="3.30.450.20">
    <property type="entry name" value="PAS domain"/>
    <property type="match status" value="1"/>
</dbReference>
<dbReference type="Pfam" id="PF02518">
    <property type="entry name" value="HATPase_c"/>
    <property type="match status" value="1"/>
</dbReference>
<dbReference type="Proteomes" id="UP000718451">
    <property type="component" value="Unassembled WGS sequence"/>
</dbReference>
<gene>
    <name evidence="10" type="ORF">HCU67_13065</name>
</gene>
<keyword evidence="4" id="KW-0808">Transferase</keyword>
<keyword evidence="5" id="KW-0547">Nucleotide-binding</keyword>
<accession>A0ABX1GVE2</accession>
<feature type="transmembrane region" description="Helical" evidence="8">
    <location>
        <begin position="94"/>
        <end position="111"/>
    </location>
</feature>